<evidence type="ECO:0000313" key="2">
    <source>
        <dbReference type="Proteomes" id="UP000001882"/>
    </source>
</evidence>
<dbReference type="Proteomes" id="UP000001882">
    <property type="component" value="Chromosome"/>
</dbReference>
<dbReference type="EMBL" id="AP011532">
    <property type="protein sequence ID" value="BAI61321.1"/>
    <property type="molecule type" value="Genomic_DNA"/>
</dbReference>
<dbReference type="InParanoid" id="D1YXZ9"/>
<reference evidence="2" key="3">
    <citation type="journal article" date="2011" name="PLoS ONE">
        <title>Genome sequence of a mesophilic hydrogenotrophic methanogen Methanocella paludicola, the first cultivated representative of the order Methanocellales.</title>
        <authorList>
            <person name="Sakai S."/>
            <person name="Takaki Y."/>
            <person name="Shimamura S."/>
            <person name="Sekine M."/>
            <person name="Tajima T."/>
            <person name="Kosugi H."/>
            <person name="Ichikawa N."/>
            <person name="Tasumi E."/>
            <person name="Hiraki A.T."/>
            <person name="Shimizu A."/>
            <person name="Kato Y."/>
            <person name="Nishiko R."/>
            <person name="Mori K."/>
            <person name="Fujita N."/>
            <person name="Imachi H."/>
            <person name="Takai K."/>
        </authorList>
    </citation>
    <scope>NUCLEOTIDE SEQUENCE [LARGE SCALE GENOMIC DNA]</scope>
    <source>
        <strain evidence="2">DSM 17711 / JCM 13418 / NBRC 101707 / SANAE</strain>
    </source>
</reference>
<evidence type="ECO:0000313" key="1">
    <source>
        <dbReference type="EMBL" id="BAI61321.1"/>
    </source>
</evidence>
<reference evidence="1 2" key="2">
    <citation type="journal article" date="2008" name="Int. J. Syst. Evol. Microbiol.">
        <title>Methanocella paludicola gen. nov., sp. nov., a methane-producing archaeon, the first isolate of the lineage 'Rice Cluster I', and proposal of the new archaeal order Methanocellales ord. nov.</title>
        <authorList>
            <person name="Sakai S."/>
            <person name="Imachi H."/>
            <person name="Hanada S."/>
            <person name="Ohashi A."/>
            <person name="Harada H."/>
            <person name="Kamagata Y."/>
        </authorList>
    </citation>
    <scope>NUCLEOTIDE SEQUENCE [LARGE SCALE GENOMIC DNA]</scope>
    <source>
        <strain evidence="2">DSM 17711 / JCM 13418 / NBRC 101707 / SANAE</strain>
    </source>
</reference>
<dbReference type="InterPro" id="IPR003748">
    <property type="entry name" value="DUF169"/>
</dbReference>
<gene>
    <name evidence="1" type="ordered locus">MCP_1249</name>
</gene>
<dbReference type="KEGG" id="mpd:MCP_1249"/>
<evidence type="ECO:0008006" key="3">
    <source>
        <dbReference type="Google" id="ProtNLM"/>
    </source>
</evidence>
<dbReference type="RefSeq" id="WP_012900000.1">
    <property type="nucleotide sequence ID" value="NC_013665.1"/>
</dbReference>
<keyword evidence="2" id="KW-1185">Reference proteome</keyword>
<dbReference type="eggNOG" id="arCOG02290">
    <property type="taxonomic scope" value="Archaea"/>
</dbReference>
<dbReference type="AlphaFoldDB" id="D1YXZ9"/>
<name>D1YXZ9_METPS</name>
<sequence length="264" mass="28505">MTMMTAISIKKIGERIRTAGRLKTQPLCVYGAESVPDGGKPITSVDRCLAKAIYMASLSEKSPPLYFGKGALAGCCAGGIGWTGYGRMAPLIDFFVSTGTKEFRNGEAEYLKASPDAVKRSKEALGAVTPPGTYTVIRRCEDLEADPGVKAIICYGNGEQIRNLSSMVHFRSTDTFNAVRASWGPTCATILTYPAGLAEKAPRDSAYIGPMDPTGNCWFPEDRMALGIPIRIAIGICEDLDSAFVTKRPHVAYPEVHEKLEKIV</sequence>
<dbReference type="STRING" id="304371.MCP_1249"/>
<protein>
    <recommendedName>
        <fullName evidence="3">DUF169 domain-containing protein</fullName>
    </recommendedName>
</protein>
<dbReference type="Pfam" id="PF02596">
    <property type="entry name" value="DUF169"/>
    <property type="match status" value="1"/>
</dbReference>
<accession>D1YXZ9</accession>
<reference evidence="1 2" key="1">
    <citation type="journal article" date="2007" name="Appl. Environ. Microbiol.">
        <title>Isolation of key methanogens for global methane emission from rice paddy fields: a novel isolate affiliated with the clone cluster rice cluster I.</title>
        <authorList>
            <person name="Sakai S."/>
            <person name="Imachi H."/>
            <person name="Sekiguchi Y."/>
            <person name="Ohashi A."/>
            <person name="Harada H."/>
            <person name="Kamagata Y."/>
        </authorList>
    </citation>
    <scope>NUCLEOTIDE SEQUENCE [LARGE SCALE GENOMIC DNA]</scope>
    <source>
        <strain evidence="2">DSM 17711 / JCM 13418 / NBRC 101707 / SANAE</strain>
    </source>
</reference>
<dbReference type="GeneID" id="8681231"/>
<proteinExistence type="predicted"/>
<organism evidence="1 2">
    <name type="scientific">Methanocella paludicola (strain DSM 17711 / JCM 13418 / NBRC 101707 / SANAE)</name>
    <dbReference type="NCBI Taxonomy" id="304371"/>
    <lineage>
        <taxon>Archaea</taxon>
        <taxon>Methanobacteriati</taxon>
        <taxon>Methanobacteriota</taxon>
        <taxon>Stenosarchaea group</taxon>
        <taxon>Methanomicrobia</taxon>
        <taxon>Methanocellales</taxon>
        <taxon>Methanocellaceae</taxon>
        <taxon>Methanocella</taxon>
    </lineage>
</organism>